<feature type="domain" description="Myb-like" evidence="5">
    <location>
        <begin position="183"/>
        <end position="234"/>
    </location>
</feature>
<evidence type="ECO:0000256" key="2">
    <source>
        <dbReference type="ARBA" id="ARBA00022737"/>
    </source>
</evidence>
<dbReference type="InterPro" id="IPR001005">
    <property type="entry name" value="SANT/Myb"/>
</dbReference>
<comment type="subcellular location">
    <subcellularLocation>
        <location evidence="1">Nucleus</location>
    </subcellularLocation>
</comment>
<feature type="compositionally biased region" description="Low complexity" evidence="4">
    <location>
        <begin position="359"/>
        <end position="369"/>
    </location>
</feature>
<feature type="domain" description="Myb-like" evidence="5">
    <location>
        <begin position="127"/>
        <end position="182"/>
    </location>
</feature>
<dbReference type="Pfam" id="PF13921">
    <property type="entry name" value="Myb_DNA-bind_6"/>
    <property type="match status" value="1"/>
</dbReference>
<feature type="compositionally biased region" description="Basic residues" evidence="4">
    <location>
        <begin position="297"/>
        <end position="306"/>
    </location>
</feature>
<gene>
    <name evidence="7" type="ORF">TKK_015910</name>
</gene>
<dbReference type="InterPro" id="IPR050560">
    <property type="entry name" value="MYB_TF"/>
</dbReference>
<feature type="region of interest" description="Disordered" evidence="4">
    <location>
        <begin position="510"/>
        <end position="554"/>
    </location>
</feature>
<dbReference type="PANTHER" id="PTHR45614">
    <property type="entry name" value="MYB PROTEIN-RELATED"/>
    <property type="match status" value="1"/>
</dbReference>
<dbReference type="InterPro" id="IPR009057">
    <property type="entry name" value="Homeodomain-like_sf"/>
</dbReference>
<feature type="region of interest" description="Disordered" evidence="4">
    <location>
        <begin position="275"/>
        <end position="369"/>
    </location>
</feature>
<dbReference type="GO" id="GO:0003677">
    <property type="term" value="F:DNA binding"/>
    <property type="evidence" value="ECO:0007669"/>
    <property type="project" value="UniProtKB-KW"/>
</dbReference>
<keyword evidence="3" id="KW-0238">DNA-binding</keyword>
<dbReference type="SMART" id="SM00717">
    <property type="entry name" value="SANT"/>
    <property type="match status" value="3"/>
</dbReference>
<feature type="domain" description="HTH myb-type" evidence="6">
    <location>
        <begin position="239"/>
        <end position="289"/>
    </location>
</feature>
<accession>A0ABD2W797</accession>
<name>A0ABD2W797_9HYME</name>
<feature type="compositionally biased region" description="Polar residues" evidence="4">
    <location>
        <begin position="597"/>
        <end position="606"/>
    </location>
</feature>
<keyword evidence="2" id="KW-0677">Repeat</keyword>
<dbReference type="PANTHER" id="PTHR45614:SF25">
    <property type="entry name" value="MYB PROTEIN"/>
    <property type="match status" value="1"/>
</dbReference>
<dbReference type="InterPro" id="IPR015395">
    <property type="entry name" value="C-myb_C"/>
</dbReference>
<feature type="domain" description="HTH myb-type" evidence="6">
    <location>
        <begin position="183"/>
        <end position="238"/>
    </location>
</feature>
<evidence type="ECO:0000313" key="8">
    <source>
        <dbReference type="Proteomes" id="UP001627154"/>
    </source>
</evidence>
<sequence>MESLTFHGFQNEDWTLPFEQLPDLIAVTTVPLSAVCYYHNNKRVHLSRVESNNEIESDAETKHAVIVQQQQQQQSSQLPAVQPLPDLVEMEVMLPTQAQTIEISDVSADVPLVVAQATKKSKSTANGKHIYKGRWNKDEDALLKELVTDALEANMQPRWEMIADHFRNRSDVQCQQRWAKVVNPALVKGPWTKEEDQKVVDLVQRYGAKKWTLIARHLKGRIGKQCRERWHNHLNPIIKKTAWTEEEDHIIFVAHKRVGNQWAKIAKLLPGRTDNAIKNHWNSTMRRKYEADDGKKSSRGRGKKRTSTAPASTSTNLTGVADRLMKMEVETQNETNSSAPTEHETMGEWSPQWGFVDPQQQSQQQTTQSQLELTYSDRQIIHQQAYQEGLQINRSPISTQHQLTISPFSKLYYDGLEVAPNSRSNDINLVPMPDFEDADTSTIEREKSSTPSILRKRAHKNFENQDYLMTSYPDIESTPGGFLGNPSTPIKQLPFSPSQFLNSLSSEISSWPRASTPKTKQESPASLTTPQPSILRRGTIAESTDRVTPRTPTPFKNALAELERRSPIAKIHQPNTPNRLEALSEIIKQEADRESLAGTSNDSLLQDSGYGTGRRRGKENSAPGGRKARKALCQAWQDSSEMSFAVETPSKSIDSSVLFSPSGLALDDSFLTAGPSPLKTPHDSAPIQRRPNAKRAISFDTFDSPNSTGAAPSKIPKMNFEVQWVAVACGRTQDQLDMTQAARNFLNLHGYTPLRPRSLNF</sequence>
<dbReference type="PROSITE" id="PS51294">
    <property type="entry name" value="HTH_MYB"/>
    <property type="match status" value="3"/>
</dbReference>
<dbReference type="Gene3D" id="1.10.10.60">
    <property type="entry name" value="Homeodomain-like"/>
    <property type="match status" value="3"/>
</dbReference>
<feature type="domain" description="Myb-like" evidence="5">
    <location>
        <begin position="235"/>
        <end position="285"/>
    </location>
</feature>
<evidence type="ECO:0000313" key="7">
    <source>
        <dbReference type="EMBL" id="KAL3388955.1"/>
    </source>
</evidence>
<dbReference type="FunFam" id="1.10.10.60:FF:000010">
    <property type="entry name" value="Transcriptional activator Myb isoform A"/>
    <property type="match status" value="1"/>
</dbReference>
<evidence type="ECO:0000259" key="6">
    <source>
        <dbReference type="PROSITE" id="PS51294"/>
    </source>
</evidence>
<reference evidence="7 8" key="1">
    <citation type="journal article" date="2024" name="bioRxiv">
        <title>A reference genome for Trichogramma kaykai: A tiny desert-dwelling parasitoid wasp with competing sex-ratio distorters.</title>
        <authorList>
            <person name="Culotta J."/>
            <person name="Lindsey A.R."/>
        </authorList>
    </citation>
    <scope>NUCLEOTIDE SEQUENCE [LARGE SCALE GENOMIC DNA]</scope>
    <source>
        <strain evidence="7 8">KSX58</strain>
    </source>
</reference>
<organism evidence="7 8">
    <name type="scientific">Trichogramma kaykai</name>
    <dbReference type="NCBI Taxonomy" id="54128"/>
    <lineage>
        <taxon>Eukaryota</taxon>
        <taxon>Metazoa</taxon>
        <taxon>Ecdysozoa</taxon>
        <taxon>Arthropoda</taxon>
        <taxon>Hexapoda</taxon>
        <taxon>Insecta</taxon>
        <taxon>Pterygota</taxon>
        <taxon>Neoptera</taxon>
        <taxon>Endopterygota</taxon>
        <taxon>Hymenoptera</taxon>
        <taxon>Apocrita</taxon>
        <taxon>Proctotrupomorpha</taxon>
        <taxon>Chalcidoidea</taxon>
        <taxon>Trichogrammatidae</taxon>
        <taxon>Trichogramma</taxon>
    </lineage>
</organism>
<comment type="caution">
    <text evidence="7">The sequence shown here is derived from an EMBL/GenBank/DDBJ whole genome shotgun (WGS) entry which is preliminary data.</text>
</comment>
<feature type="compositionally biased region" description="Polar residues" evidence="4">
    <location>
        <begin position="330"/>
        <end position="340"/>
    </location>
</feature>
<feature type="compositionally biased region" description="Polar residues" evidence="4">
    <location>
        <begin position="309"/>
        <end position="318"/>
    </location>
</feature>
<dbReference type="InterPro" id="IPR017930">
    <property type="entry name" value="Myb_dom"/>
</dbReference>
<dbReference type="Pfam" id="PF09316">
    <property type="entry name" value="Cmyb_C"/>
    <property type="match status" value="1"/>
</dbReference>
<dbReference type="Pfam" id="PF00249">
    <property type="entry name" value="Myb_DNA-binding"/>
    <property type="match status" value="1"/>
</dbReference>
<dbReference type="CDD" id="cd00167">
    <property type="entry name" value="SANT"/>
    <property type="match status" value="3"/>
</dbReference>
<evidence type="ECO:0000256" key="3">
    <source>
        <dbReference type="ARBA" id="ARBA00023125"/>
    </source>
</evidence>
<evidence type="ECO:0000259" key="5">
    <source>
        <dbReference type="PROSITE" id="PS50090"/>
    </source>
</evidence>
<dbReference type="PROSITE" id="PS50090">
    <property type="entry name" value="MYB_LIKE"/>
    <property type="match status" value="3"/>
</dbReference>
<feature type="compositionally biased region" description="Polar residues" evidence="4">
    <location>
        <begin position="510"/>
        <end position="532"/>
    </location>
</feature>
<evidence type="ECO:0000256" key="4">
    <source>
        <dbReference type="SAM" id="MobiDB-lite"/>
    </source>
</evidence>
<dbReference type="GO" id="GO:0005634">
    <property type="term" value="C:nucleus"/>
    <property type="evidence" value="ECO:0007669"/>
    <property type="project" value="UniProtKB-SubCell"/>
</dbReference>
<protein>
    <recommendedName>
        <fullName evidence="9">Transcriptional activator Myb</fullName>
    </recommendedName>
</protein>
<feature type="domain" description="HTH myb-type" evidence="6">
    <location>
        <begin position="127"/>
        <end position="178"/>
    </location>
</feature>
<evidence type="ECO:0008006" key="9">
    <source>
        <dbReference type="Google" id="ProtNLM"/>
    </source>
</evidence>
<dbReference type="AlphaFoldDB" id="A0ABD2W797"/>
<feature type="compositionally biased region" description="Basic and acidic residues" evidence="4">
    <location>
        <begin position="287"/>
        <end position="296"/>
    </location>
</feature>
<dbReference type="Proteomes" id="UP001627154">
    <property type="component" value="Unassembled WGS sequence"/>
</dbReference>
<proteinExistence type="predicted"/>
<evidence type="ECO:0000256" key="1">
    <source>
        <dbReference type="ARBA" id="ARBA00004123"/>
    </source>
</evidence>
<dbReference type="EMBL" id="JBJJXI010000124">
    <property type="protein sequence ID" value="KAL3388955.1"/>
    <property type="molecule type" value="Genomic_DNA"/>
</dbReference>
<dbReference type="SUPFAM" id="SSF46689">
    <property type="entry name" value="Homeodomain-like"/>
    <property type="match status" value="2"/>
</dbReference>
<feature type="region of interest" description="Disordered" evidence="4">
    <location>
        <begin position="592"/>
        <end position="630"/>
    </location>
</feature>
<keyword evidence="8" id="KW-1185">Reference proteome</keyword>